<dbReference type="SUPFAM" id="SSF47616">
    <property type="entry name" value="GST C-terminal domain-like"/>
    <property type="match status" value="1"/>
</dbReference>
<dbReference type="EMBL" id="BQFW01000011">
    <property type="protein sequence ID" value="GJJ75736.1"/>
    <property type="molecule type" value="Genomic_DNA"/>
</dbReference>
<gene>
    <name evidence="1" type="ORF">EMPS_08094</name>
</gene>
<sequence length="332" mass="36947">MTAASAPEITGTSTADQSKKANLSFVLRSISFSHYNEKARWALDYYKVPYVEYRSLPICHIFSMFNHRAKERPTTGGGTKFVTPHLTATPLNESAQASAPIEAIILNNSTKIMQFLSNQYAASPKTMDDATAEAAPMNLYTDDEATATKILSLEERFDKMIGPHIRRYLYYELLLKSPSSVGRSMGQHENAGPLQVLIWTLFFPLIRWILVNFLHINDVSAMRSKDILKREFEQISRVLESGPPGPAYLIGNQFTAADLTLASLGGLVVGVNEEDGYGAWIPKKDNLRPEAVAFCNELKATTAGQHIVECYKLHRGSKAPGSRYGFSLFSLW</sequence>
<reference evidence="1" key="2">
    <citation type="journal article" date="2022" name="Microbiol. Resour. Announc.">
        <title>Whole-Genome Sequence of Entomortierella parvispora E1425, a Mucoromycotan Fungus Associated with Burkholderiaceae-Related Endosymbiotic Bacteria.</title>
        <authorList>
            <person name="Herlambang A."/>
            <person name="Guo Y."/>
            <person name="Takashima Y."/>
            <person name="Narisawa K."/>
            <person name="Ohta H."/>
            <person name="Nishizawa T."/>
        </authorList>
    </citation>
    <scope>NUCLEOTIDE SEQUENCE</scope>
    <source>
        <strain evidence="1">E1425</strain>
    </source>
</reference>
<evidence type="ECO:0000313" key="2">
    <source>
        <dbReference type="Proteomes" id="UP000827284"/>
    </source>
</evidence>
<accession>A0A9P3HFP8</accession>
<dbReference type="InterPro" id="IPR036282">
    <property type="entry name" value="Glutathione-S-Trfase_C_sf"/>
</dbReference>
<organism evidence="1 2">
    <name type="scientific">Entomortierella parvispora</name>
    <dbReference type="NCBI Taxonomy" id="205924"/>
    <lineage>
        <taxon>Eukaryota</taxon>
        <taxon>Fungi</taxon>
        <taxon>Fungi incertae sedis</taxon>
        <taxon>Mucoromycota</taxon>
        <taxon>Mortierellomycotina</taxon>
        <taxon>Mortierellomycetes</taxon>
        <taxon>Mortierellales</taxon>
        <taxon>Mortierellaceae</taxon>
        <taxon>Entomortierella</taxon>
    </lineage>
</organism>
<evidence type="ECO:0000313" key="1">
    <source>
        <dbReference type="EMBL" id="GJJ75736.1"/>
    </source>
</evidence>
<dbReference type="AlphaFoldDB" id="A0A9P3HFP8"/>
<keyword evidence="2" id="KW-1185">Reference proteome</keyword>
<proteinExistence type="predicted"/>
<dbReference type="OrthoDB" id="9988732at2759"/>
<reference evidence="1" key="1">
    <citation type="submission" date="2021-11" db="EMBL/GenBank/DDBJ databases">
        <authorList>
            <person name="Herlambang A."/>
            <person name="Guo Y."/>
            <person name="Takashima Y."/>
            <person name="Nishizawa T."/>
        </authorList>
    </citation>
    <scope>NUCLEOTIDE SEQUENCE</scope>
    <source>
        <strain evidence="1">E1425</strain>
    </source>
</reference>
<dbReference type="Proteomes" id="UP000827284">
    <property type="component" value="Unassembled WGS sequence"/>
</dbReference>
<comment type="caution">
    <text evidence="1">The sequence shown here is derived from an EMBL/GenBank/DDBJ whole genome shotgun (WGS) entry which is preliminary data.</text>
</comment>
<name>A0A9P3HFP8_9FUNG</name>
<evidence type="ECO:0008006" key="3">
    <source>
        <dbReference type="Google" id="ProtNLM"/>
    </source>
</evidence>
<protein>
    <recommendedName>
        <fullName evidence="3">GST C-terminal domain-containing protein</fullName>
    </recommendedName>
</protein>